<evidence type="ECO:0000256" key="4">
    <source>
        <dbReference type="ARBA" id="ARBA00025453"/>
    </source>
</evidence>
<keyword evidence="2 5" id="KW-0251">Elongation factor</keyword>
<feature type="domain" description="Translation elongation factor EFTs/EF1B dimerisation" evidence="6">
    <location>
        <begin position="7"/>
        <end position="77"/>
    </location>
</feature>
<comment type="similarity">
    <text evidence="1 5">Belongs to the EF-Ts family.</text>
</comment>
<organism evidence="7 8">
    <name type="scientific">Acorus calamus</name>
    <name type="common">Sweet flag</name>
    <dbReference type="NCBI Taxonomy" id="4465"/>
    <lineage>
        <taxon>Eukaryota</taxon>
        <taxon>Viridiplantae</taxon>
        <taxon>Streptophyta</taxon>
        <taxon>Embryophyta</taxon>
        <taxon>Tracheophyta</taxon>
        <taxon>Spermatophyta</taxon>
        <taxon>Magnoliopsida</taxon>
        <taxon>Liliopsida</taxon>
        <taxon>Acoraceae</taxon>
        <taxon>Acorus</taxon>
    </lineage>
</organism>
<dbReference type="InterPro" id="IPR014039">
    <property type="entry name" value="Transl_elong_EFTs/EF1B_dimer"/>
</dbReference>
<sequence length="111" mass="13154">MDYPQVRYVSIEEIPESIRNKEKEIEMGREDLKSKPENIREKIVEGRITKRFGEPALLERPFIKDDEVLVKDLVKQTVAALGENIRVRRFVSLSEKEPRHIMNKLYDFHSD</sequence>
<evidence type="ECO:0000259" key="6">
    <source>
        <dbReference type="Pfam" id="PF00889"/>
    </source>
</evidence>
<name>A0AAV9CLV8_ACOCL</name>
<keyword evidence="8" id="KW-1185">Reference proteome</keyword>
<dbReference type="Gene3D" id="1.10.286.20">
    <property type="match status" value="1"/>
</dbReference>
<evidence type="ECO:0000256" key="3">
    <source>
        <dbReference type="ARBA" id="ARBA00022917"/>
    </source>
</evidence>
<evidence type="ECO:0000313" key="7">
    <source>
        <dbReference type="EMBL" id="KAK1290188.1"/>
    </source>
</evidence>
<dbReference type="GO" id="GO:0005739">
    <property type="term" value="C:mitochondrion"/>
    <property type="evidence" value="ECO:0007669"/>
    <property type="project" value="UniProtKB-SubCell"/>
</dbReference>
<dbReference type="Gene3D" id="3.30.479.20">
    <property type="entry name" value="Elongation factor Ts, dimerisation domain"/>
    <property type="match status" value="1"/>
</dbReference>
<dbReference type="AlphaFoldDB" id="A0AAV9CLV8"/>
<evidence type="ECO:0000313" key="8">
    <source>
        <dbReference type="Proteomes" id="UP001180020"/>
    </source>
</evidence>
<evidence type="ECO:0000256" key="2">
    <source>
        <dbReference type="ARBA" id="ARBA00022768"/>
    </source>
</evidence>
<dbReference type="PANTHER" id="PTHR11741">
    <property type="entry name" value="ELONGATION FACTOR TS"/>
    <property type="match status" value="1"/>
</dbReference>
<dbReference type="Proteomes" id="UP001180020">
    <property type="component" value="Unassembled WGS sequence"/>
</dbReference>
<keyword evidence="3 5" id="KW-0648">Protein biosynthesis</keyword>
<dbReference type="FunFam" id="1.10.286.20:FF:000001">
    <property type="entry name" value="Elongation factor Ts"/>
    <property type="match status" value="1"/>
</dbReference>
<dbReference type="HAMAP" id="MF_00050">
    <property type="entry name" value="EF_Ts"/>
    <property type="match status" value="1"/>
</dbReference>
<comment type="function">
    <text evidence="4 5">Associates with the EF-Tu.GDP complex and induces the exchange of GDP to GTP. It remains bound to the aminoacyl-tRNA.EF-Tu.GTP complex up to the GTP hydrolysis stage on the ribosome.</text>
</comment>
<evidence type="ECO:0000256" key="5">
    <source>
        <dbReference type="HAMAP-Rule" id="MF_03135"/>
    </source>
</evidence>
<dbReference type="GO" id="GO:0070125">
    <property type="term" value="P:mitochondrial translational elongation"/>
    <property type="evidence" value="ECO:0007669"/>
    <property type="project" value="TreeGrafter"/>
</dbReference>
<reference evidence="7" key="2">
    <citation type="submission" date="2023-06" db="EMBL/GenBank/DDBJ databases">
        <authorList>
            <person name="Ma L."/>
            <person name="Liu K.-W."/>
            <person name="Li Z."/>
            <person name="Hsiao Y.-Y."/>
            <person name="Qi Y."/>
            <person name="Fu T."/>
            <person name="Tang G."/>
            <person name="Zhang D."/>
            <person name="Sun W.-H."/>
            <person name="Liu D.-K."/>
            <person name="Li Y."/>
            <person name="Chen G.-Z."/>
            <person name="Liu X.-D."/>
            <person name="Liao X.-Y."/>
            <person name="Jiang Y.-T."/>
            <person name="Yu X."/>
            <person name="Hao Y."/>
            <person name="Huang J."/>
            <person name="Zhao X.-W."/>
            <person name="Ke S."/>
            <person name="Chen Y.-Y."/>
            <person name="Wu W.-L."/>
            <person name="Hsu J.-L."/>
            <person name="Lin Y.-F."/>
            <person name="Huang M.-D."/>
            <person name="Li C.-Y."/>
            <person name="Huang L."/>
            <person name="Wang Z.-W."/>
            <person name="Zhao X."/>
            <person name="Zhong W.-Y."/>
            <person name="Peng D.-H."/>
            <person name="Ahmad S."/>
            <person name="Lan S."/>
            <person name="Zhang J.-S."/>
            <person name="Tsai W.-C."/>
            <person name="Van De Peer Y."/>
            <person name="Liu Z.-J."/>
        </authorList>
    </citation>
    <scope>NUCLEOTIDE SEQUENCE</scope>
    <source>
        <strain evidence="7">CP</strain>
        <tissue evidence="7">Leaves</tissue>
    </source>
</reference>
<dbReference type="Pfam" id="PF00889">
    <property type="entry name" value="EF_TS"/>
    <property type="match status" value="1"/>
</dbReference>
<comment type="subcellular location">
    <subcellularLocation>
        <location evidence="5">Mitochondrion</location>
    </subcellularLocation>
</comment>
<dbReference type="GO" id="GO:0003746">
    <property type="term" value="F:translation elongation factor activity"/>
    <property type="evidence" value="ECO:0007669"/>
    <property type="project" value="UniProtKB-UniRule"/>
</dbReference>
<evidence type="ECO:0000256" key="1">
    <source>
        <dbReference type="ARBA" id="ARBA00005532"/>
    </source>
</evidence>
<accession>A0AAV9CLV8</accession>
<gene>
    <name evidence="5" type="primary">EFTS</name>
    <name evidence="7" type="ORF">QJS10_CPB18g01094</name>
</gene>
<dbReference type="SUPFAM" id="SSF54713">
    <property type="entry name" value="Elongation factor Ts (EF-Ts), dimerisation domain"/>
    <property type="match status" value="1"/>
</dbReference>
<dbReference type="EMBL" id="JAUJYO010000018">
    <property type="protein sequence ID" value="KAK1290188.1"/>
    <property type="molecule type" value="Genomic_DNA"/>
</dbReference>
<dbReference type="PANTHER" id="PTHR11741:SF10">
    <property type="entry name" value="POLYPROTEIN OF EF-TS, CHLOROPLASTIC"/>
    <property type="match status" value="1"/>
</dbReference>
<proteinExistence type="inferred from homology"/>
<dbReference type="InterPro" id="IPR001816">
    <property type="entry name" value="Transl_elong_EFTs/EF1B"/>
</dbReference>
<comment type="caution">
    <text evidence="7">The sequence shown here is derived from an EMBL/GenBank/DDBJ whole genome shotgun (WGS) entry which is preliminary data.</text>
</comment>
<protein>
    <recommendedName>
        <fullName evidence="5">Elongation factor Ts, mitochondrial</fullName>
        <shortName evidence="5">EF-Ts</shortName>
        <shortName evidence="5">EF-TsMt</shortName>
    </recommendedName>
</protein>
<keyword evidence="5" id="KW-0496">Mitochondrion</keyword>
<reference evidence="7" key="1">
    <citation type="journal article" date="2023" name="Nat. Commun.">
        <title>Diploid and tetraploid genomes of Acorus and the evolution of monocots.</title>
        <authorList>
            <person name="Ma L."/>
            <person name="Liu K.W."/>
            <person name="Li Z."/>
            <person name="Hsiao Y.Y."/>
            <person name="Qi Y."/>
            <person name="Fu T."/>
            <person name="Tang G.D."/>
            <person name="Zhang D."/>
            <person name="Sun W.H."/>
            <person name="Liu D.K."/>
            <person name="Li Y."/>
            <person name="Chen G.Z."/>
            <person name="Liu X.D."/>
            <person name="Liao X.Y."/>
            <person name="Jiang Y.T."/>
            <person name="Yu X."/>
            <person name="Hao Y."/>
            <person name="Huang J."/>
            <person name="Zhao X.W."/>
            <person name="Ke S."/>
            <person name="Chen Y.Y."/>
            <person name="Wu W.L."/>
            <person name="Hsu J.L."/>
            <person name="Lin Y.F."/>
            <person name="Huang M.D."/>
            <person name="Li C.Y."/>
            <person name="Huang L."/>
            <person name="Wang Z.W."/>
            <person name="Zhao X."/>
            <person name="Zhong W.Y."/>
            <person name="Peng D.H."/>
            <person name="Ahmad S."/>
            <person name="Lan S."/>
            <person name="Zhang J.S."/>
            <person name="Tsai W.C."/>
            <person name="Van de Peer Y."/>
            <person name="Liu Z.J."/>
        </authorList>
    </citation>
    <scope>NUCLEOTIDE SEQUENCE</scope>
    <source>
        <strain evidence="7">CP</strain>
    </source>
</reference>
<dbReference type="InterPro" id="IPR036402">
    <property type="entry name" value="EF-Ts_dimer_sf"/>
</dbReference>